<accession>A0A4R1BFN8</accession>
<name>A0A4R1BFN8_9ACTN</name>
<dbReference type="PANTHER" id="PTHR43649">
    <property type="entry name" value="ARABINOSE-BINDING PROTEIN-RELATED"/>
    <property type="match status" value="1"/>
</dbReference>
<dbReference type="InterPro" id="IPR006059">
    <property type="entry name" value="SBP"/>
</dbReference>
<dbReference type="EMBL" id="SKBU01000020">
    <property type="protein sequence ID" value="TCJ15937.1"/>
    <property type="molecule type" value="Genomic_DNA"/>
</dbReference>
<dbReference type="Pfam" id="PF01547">
    <property type="entry name" value="SBP_bac_1"/>
    <property type="match status" value="1"/>
</dbReference>
<dbReference type="RefSeq" id="WP_132692174.1">
    <property type="nucleotide sequence ID" value="NZ_SKBU01000020.1"/>
</dbReference>
<gene>
    <name evidence="1" type="ORF">E0L93_11835</name>
</gene>
<protein>
    <submittedName>
        <fullName evidence="1">Extracellular solute-binding protein</fullName>
    </submittedName>
</protein>
<dbReference type="OrthoDB" id="9770625at2"/>
<dbReference type="InterPro" id="IPR050490">
    <property type="entry name" value="Bact_solute-bd_prot1"/>
</dbReference>
<dbReference type="AlphaFoldDB" id="A0A4R1BFN8"/>
<proteinExistence type="predicted"/>
<dbReference type="Proteomes" id="UP000295244">
    <property type="component" value="Unassembled WGS sequence"/>
</dbReference>
<sequence length="497" mass="56154">MARVAVSVCRRGRWAVLAVVLLLLAVACGPEERPGEEGFEGVTLRLAVEVGPALGNPIKPYVEQWEQETGAQVQFVEIPFAEIFPKLMSSFQARTDEYDVVIILPTWLGDMAGRGFLEPLDEQIEGDERVDWDDILPRCQDINVWEGETYIVPLDCDVFMSYYNRQLFEDPGHQEAFEERYGYPLGPPETWDQYRDIAEYFSEETEAAGAMESMARQTQTFWTALSRMVPYVSRGEGWELFFDPDDMTPLINSPGHVRALEDMVEIVEYGPSNILEFDVGDIRAQFPQGDAALALDWASIGMIPPDRTNQEVIGFQQIPGVDRVYDHEAGEWVELEEPNRVPFMAANGWGAAIPVTSPNKEAAFDLISFLTSTEISVQFVSMRDNQESAVGYQPFRRSHFENIDAWTESGWEREIAEEYLDQTLQSLEADFVQPDLRIPGAFEYLDALDAGVTSALAGQQTPQEALDQVAEQWDQITDRLGREEQLRLYRASLGLEG</sequence>
<dbReference type="PROSITE" id="PS51257">
    <property type="entry name" value="PROKAR_LIPOPROTEIN"/>
    <property type="match status" value="1"/>
</dbReference>
<evidence type="ECO:0000313" key="2">
    <source>
        <dbReference type="Proteomes" id="UP000295244"/>
    </source>
</evidence>
<comment type="caution">
    <text evidence="1">The sequence shown here is derived from an EMBL/GenBank/DDBJ whole genome shotgun (WGS) entry which is preliminary data.</text>
</comment>
<keyword evidence="2" id="KW-1185">Reference proteome</keyword>
<evidence type="ECO:0000313" key="1">
    <source>
        <dbReference type="EMBL" id="TCJ15937.1"/>
    </source>
</evidence>
<organism evidence="1 2">
    <name type="scientific">Rubrobacter taiwanensis</name>
    <dbReference type="NCBI Taxonomy" id="185139"/>
    <lineage>
        <taxon>Bacteria</taxon>
        <taxon>Bacillati</taxon>
        <taxon>Actinomycetota</taxon>
        <taxon>Rubrobacteria</taxon>
        <taxon>Rubrobacterales</taxon>
        <taxon>Rubrobacteraceae</taxon>
        <taxon>Rubrobacter</taxon>
    </lineage>
</organism>
<dbReference type="Gene3D" id="3.40.190.10">
    <property type="entry name" value="Periplasmic binding protein-like II"/>
    <property type="match status" value="2"/>
</dbReference>
<dbReference type="SUPFAM" id="SSF53850">
    <property type="entry name" value="Periplasmic binding protein-like II"/>
    <property type="match status" value="1"/>
</dbReference>
<reference evidence="1 2" key="1">
    <citation type="submission" date="2019-03" db="EMBL/GenBank/DDBJ databases">
        <title>Whole genome sequence of a novel Rubrobacter taiwanensis strain, isolated from Yellowstone National Park.</title>
        <authorList>
            <person name="Freed S."/>
            <person name="Ramaley R.F."/>
            <person name="Kyndt J.A."/>
        </authorList>
    </citation>
    <scope>NUCLEOTIDE SEQUENCE [LARGE SCALE GENOMIC DNA]</scope>
    <source>
        <strain evidence="1 2">Yellowstone</strain>
    </source>
</reference>